<dbReference type="InParanoid" id="A0A061F557"/>
<gene>
    <name evidence="1" type="ORF">TCM_030652</name>
</gene>
<evidence type="ECO:0000313" key="2">
    <source>
        <dbReference type="Proteomes" id="UP000026915"/>
    </source>
</evidence>
<name>A0A061F557_THECC</name>
<dbReference type="Proteomes" id="UP000026915">
    <property type="component" value="Chromosome 7"/>
</dbReference>
<accession>A0A061F557</accession>
<keyword evidence="2" id="KW-1185">Reference proteome</keyword>
<evidence type="ECO:0000313" key="1">
    <source>
        <dbReference type="EMBL" id="EOY12038.1"/>
    </source>
</evidence>
<organism evidence="1 2">
    <name type="scientific">Theobroma cacao</name>
    <name type="common">Cacao</name>
    <name type="synonym">Cocoa</name>
    <dbReference type="NCBI Taxonomy" id="3641"/>
    <lineage>
        <taxon>Eukaryota</taxon>
        <taxon>Viridiplantae</taxon>
        <taxon>Streptophyta</taxon>
        <taxon>Embryophyta</taxon>
        <taxon>Tracheophyta</taxon>
        <taxon>Spermatophyta</taxon>
        <taxon>Magnoliopsida</taxon>
        <taxon>eudicotyledons</taxon>
        <taxon>Gunneridae</taxon>
        <taxon>Pentapetalae</taxon>
        <taxon>rosids</taxon>
        <taxon>malvids</taxon>
        <taxon>Malvales</taxon>
        <taxon>Malvaceae</taxon>
        <taxon>Byttnerioideae</taxon>
        <taxon>Theobroma</taxon>
    </lineage>
</organism>
<dbReference type="AlphaFoldDB" id="A0A061F557"/>
<sequence length="66" mass="7393">MQLCFPPSLSNLKLLEVRLVQSLHLVSVYAADFMWLQLFCCLDITMAPFLLLVHNEVDAIPSSLSG</sequence>
<reference evidence="1 2" key="1">
    <citation type="journal article" date="2013" name="Genome Biol.">
        <title>The genome sequence of the most widely cultivated cacao type and its use to identify candidate genes regulating pod color.</title>
        <authorList>
            <person name="Motamayor J.C."/>
            <person name="Mockaitis K."/>
            <person name="Schmutz J."/>
            <person name="Haiminen N."/>
            <person name="Iii D.L."/>
            <person name="Cornejo O."/>
            <person name="Findley S.D."/>
            <person name="Zheng P."/>
            <person name="Utro F."/>
            <person name="Royaert S."/>
            <person name="Saski C."/>
            <person name="Jenkins J."/>
            <person name="Podicheti R."/>
            <person name="Zhao M."/>
            <person name="Scheffler B.E."/>
            <person name="Stack J.C."/>
            <person name="Feltus F.A."/>
            <person name="Mustiga G.M."/>
            <person name="Amores F."/>
            <person name="Phillips W."/>
            <person name="Marelli J.P."/>
            <person name="May G.D."/>
            <person name="Shapiro H."/>
            <person name="Ma J."/>
            <person name="Bustamante C.D."/>
            <person name="Schnell R.J."/>
            <person name="Main D."/>
            <person name="Gilbert D."/>
            <person name="Parida L."/>
            <person name="Kuhn D.N."/>
        </authorList>
    </citation>
    <scope>NUCLEOTIDE SEQUENCE [LARGE SCALE GENOMIC DNA]</scope>
    <source>
        <strain evidence="2">cv. Matina 1-6</strain>
    </source>
</reference>
<dbReference type="EMBL" id="CM001885">
    <property type="protein sequence ID" value="EOY12038.1"/>
    <property type="molecule type" value="Genomic_DNA"/>
</dbReference>
<dbReference type="HOGENOM" id="CLU_2836418_0_0_1"/>
<proteinExistence type="predicted"/>
<protein>
    <submittedName>
        <fullName evidence="1">Uncharacterized protein</fullName>
    </submittedName>
</protein>
<dbReference type="Gramene" id="EOY12038">
    <property type="protein sequence ID" value="EOY12038"/>
    <property type="gene ID" value="TCM_030652"/>
</dbReference>